<proteinExistence type="inferred from homology"/>
<dbReference type="GO" id="GO:0019915">
    <property type="term" value="P:lipid storage"/>
    <property type="evidence" value="ECO:0007669"/>
    <property type="project" value="UniProtKB-ARBA"/>
</dbReference>
<dbReference type="Proteomes" id="UP001627154">
    <property type="component" value="Unassembled WGS sequence"/>
</dbReference>
<dbReference type="PANTHER" id="PTHR23310:SF62">
    <property type="entry name" value="ACYL-COA BINDING PROTEIN 1, ISOFORM A"/>
    <property type="match status" value="1"/>
</dbReference>
<keyword evidence="5" id="KW-1185">Reference proteome</keyword>
<dbReference type="FunFam" id="1.20.80.10:FF:000010">
    <property type="entry name" value="Acyl-CoA-binding domain-containing protein 5"/>
    <property type="match status" value="1"/>
</dbReference>
<dbReference type="PANTHER" id="PTHR23310">
    <property type="entry name" value="ACYL-COA-BINDING PROTEIN, ACBP"/>
    <property type="match status" value="1"/>
</dbReference>
<organism evidence="4 5">
    <name type="scientific">Trichogramma kaykai</name>
    <dbReference type="NCBI Taxonomy" id="54128"/>
    <lineage>
        <taxon>Eukaryota</taxon>
        <taxon>Metazoa</taxon>
        <taxon>Ecdysozoa</taxon>
        <taxon>Arthropoda</taxon>
        <taxon>Hexapoda</taxon>
        <taxon>Insecta</taxon>
        <taxon>Pterygota</taxon>
        <taxon>Neoptera</taxon>
        <taxon>Endopterygota</taxon>
        <taxon>Hymenoptera</taxon>
        <taxon>Apocrita</taxon>
        <taxon>Proctotrupomorpha</taxon>
        <taxon>Chalcidoidea</taxon>
        <taxon>Trichogrammatidae</taxon>
        <taxon>Trichogramma</taxon>
    </lineage>
</organism>
<protein>
    <recommendedName>
        <fullName evidence="3">ACB domain-containing protein</fullName>
    </recommendedName>
</protein>
<accession>A0ABD2WMR2</accession>
<dbReference type="SUPFAM" id="SSF47027">
    <property type="entry name" value="Acyl-CoA binding protein"/>
    <property type="match status" value="1"/>
</dbReference>
<dbReference type="PROSITE" id="PS51228">
    <property type="entry name" value="ACB_2"/>
    <property type="match status" value="1"/>
</dbReference>
<evidence type="ECO:0000313" key="4">
    <source>
        <dbReference type="EMBL" id="KAL3393762.1"/>
    </source>
</evidence>
<sequence length="90" mass="10690">MYNQRFDEAAERVKLLTKRPSDMELLELYALFKQGSIGDVNTSRPGMFDLKGKAKWDMWNNKKGMSQEEAKEAYIKFVDRLMEQYKEDEE</sequence>
<evidence type="ECO:0000313" key="5">
    <source>
        <dbReference type="Proteomes" id="UP001627154"/>
    </source>
</evidence>
<comment type="similarity">
    <text evidence="1">Belongs to the ACBP family.</text>
</comment>
<dbReference type="AlphaFoldDB" id="A0ABD2WMR2"/>
<comment type="caution">
    <text evidence="4">The sequence shown here is derived from an EMBL/GenBank/DDBJ whole genome shotgun (WGS) entry which is preliminary data.</text>
</comment>
<dbReference type="PRINTS" id="PR00689">
    <property type="entry name" value="ACOABINDINGP"/>
</dbReference>
<dbReference type="Gene3D" id="1.20.80.10">
    <property type="match status" value="1"/>
</dbReference>
<dbReference type="InterPro" id="IPR000582">
    <property type="entry name" value="Acyl-CoA-binding_protein"/>
</dbReference>
<evidence type="ECO:0000256" key="2">
    <source>
        <dbReference type="ARBA" id="ARBA00023121"/>
    </source>
</evidence>
<evidence type="ECO:0000256" key="1">
    <source>
        <dbReference type="ARBA" id="ARBA00005567"/>
    </source>
</evidence>
<dbReference type="GO" id="GO:0008289">
    <property type="term" value="F:lipid binding"/>
    <property type="evidence" value="ECO:0007669"/>
    <property type="project" value="UniProtKB-KW"/>
</dbReference>
<keyword evidence="2" id="KW-0446">Lipid-binding</keyword>
<reference evidence="4 5" key="1">
    <citation type="journal article" date="2024" name="bioRxiv">
        <title>A reference genome for Trichogramma kaykai: A tiny desert-dwelling parasitoid wasp with competing sex-ratio distorters.</title>
        <authorList>
            <person name="Culotta J."/>
            <person name="Lindsey A.R."/>
        </authorList>
    </citation>
    <scope>NUCLEOTIDE SEQUENCE [LARGE SCALE GENOMIC DNA]</scope>
    <source>
        <strain evidence="4 5">KSX58</strain>
    </source>
</reference>
<dbReference type="InterPro" id="IPR035984">
    <property type="entry name" value="Acyl-CoA-binding_sf"/>
</dbReference>
<evidence type="ECO:0000259" key="3">
    <source>
        <dbReference type="PROSITE" id="PS51228"/>
    </source>
</evidence>
<dbReference type="Pfam" id="PF00887">
    <property type="entry name" value="ACBP"/>
    <property type="match status" value="1"/>
</dbReference>
<gene>
    <name evidence="4" type="ORF">TKK_012012</name>
</gene>
<dbReference type="InterPro" id="IPR014352">
    <property type="entry name" value="FERM/acyl-CoA-bd_prot_sf"/>
</dbReference>
<feature type="domain" description="ACB" evidence="3">
    <location>
        <begin position="2"/>
        <end position="87"/>
    </location>
</feature>
<name>A0ABD2WMR2_9HYME</name>
<dbReference type="EMBL" id="JBJJXI010000096">
    <property type="protein sequence ID" value="KAL3393762.1"/>
    <property type="molecule type" value="Genomic_DNA"/>
</dbReference>